<dbReference type="AlphaFoldDB" id="A0A0K8TKK2"/>
<dbReference type="InterPro" id="IPR001315">
    <property type="entry name" value="CARD"/>
</dbReference>
<dbReference type="Gene3D" id="1.10.533.10">
    <property type="entry name" value="Death Domain, Fas"/>
    <property type="match status" value="1"/>
</dbReference>
<feature type="non-terminal residue" evidence="2">
    <location>
        <position position="1"/>
    </location>
</feature>
<proteinExistence type="evidence at transcript level"/>
<protein>
    <recommendedName>
        <fullName evidence="1">CARD domain-containing protein</fullName>
    </recommendedName>
</protein>
<evidence type="ECO:0000259" key="1">
    <source>
        <dbReference type="PROSITE" id="PS50209"/>
    </source>
</evidence>
<dbReference type="InterPro" id="IPR011029">
    <property type="entry name" value="DEATH-like_dom_sf"/>
</dbReference>
<organism evidence="2">
    <name type="scientific">Tabanus bromius</name>
    <name type="common">Band-eyed brown horse fly</name>
    <dbReference type="NCBI Taxonomy" id="304241"/>
    <lineage>
        <taxon>Eukaryota</taxon>
        <taxon>Metazoa</taxon>
        <taxon>Ecdysozoa</taxon>
        <taxon>Arthropoda</taxon>
        <taxon>Hexapoda</taxon>
        <taxon>Insecta</taxon>
        <taxon>Pterygota</taxon>
        <taxon>Neoptera</taxon>
        <taxon>Endopterygota</taxon>
        <taxon>Diptera</taxon>
        <taxon>Brachycera</taxon>
        <taxon>Tabanomorpha</taxon>
        <taxon>Tabanoidea</taxon>
        <taxon>Tabanidae</taxon>
        <taxon>Tabanus</taxon>
    </lineage>
</organism>
<sequence length="268" mass="30259">EEEEEVRSLLSRHRKRITTDLAKTNLIKILVENSVLNASQEKLFDSTDILNKSGENDKEEFSKNESDNINDNLCTEKKCSQLIDLISKNGFEKFKQFCYAIENECPELIEDLINDRLKYDTANLNTTINKKDDVVPDQIIKDDEDEDLKDVDRARRATSYNGTTTEMPVPAPRRASVSSLNLPQTNISSPSPVISKLSDSNTVPERDLIINAYQSPSNYSSLLCHATSSASPATGRKKEKLLHRFSDAATLGRRLKKKKNTNRTCQSM</sequence>
<evidence type="ECO:0000313" key="2">
    <source>
        <dbReference type="EMBL" id="JAI14641.1"/>
    </source>
</evidence>
<reference evidence="2" key="1">
    <citation type="journal article" date="2015" name="Insect Biochem. Mol. Biol.">
        <title>An insight into the sialome of the horse fly, Tabanus bromius.</title>
        <authorList>
            <person name="Ribeiro J.M."/>
            <person name="Kazimirova M."/>
            <person name="Takac P."/>
            <person name="Andersen J.F."/>
            <person name="Francischetti I.M."/>
        </authorList>
    </citation>
    <scope>NUCLEOTIDE SEQUENCE</scope>
</reference>
<accession>A0A0K8TKK2</accession>
<name>A0A0K8TKK2_TABBR</name>
<dbReference type="EMBL" id="GDAI01002962">
    <property type="protein sequence ID" value="JAI14641.1"/>
    <property type="molecule type" value="mRNA"/>
</dbReference>
<feature type="non-terminal residue" evidence="2">
    <location>
        <position position="268"/>
    </location>
</feature>
<dbReference type="GO" id="GO:0042981">
    <property type="term" value="P:regulation of apoptotic process"/>
    <property type="evidence" value="ECO:0007669"/>
    <property type="project" value="InterPro"/>
</dbReference>
<dbReference type="PROSITE" id="PS50209">
    <property type="entry name" value="CARD"/>
    <property type="match status" value="1"/>
</dbReference>
<feature type="domain" description="CARD" evidence="1">
    <location>
        <begin position="2"/>
        <end position="116"/>
    </location>
</feature>